<evidence type="ECO:0000256" key="1">
    <source>
        <dbReference type="ARBA" id="ARBA00005589"/>
    </source>
</evidence>
<comment type="similarity">
    <text evidence="1">Belongs to the bacterial ribosomal protein bS18 family.</text>
</comment>
<protein>
    <recommendedName>
        <fullName evidence="4">Small ribosomal subunit protein bS18m</fullName>
    </recommendedName>
</protein>
<dbReference type="InterPro" id="IPR036870">
    <property type="entry name" value="Ribosomal_bS18_sf"/>
</dbReference>
<evidence type="ECO:0000256" key="5">
    <source>
        <dbReference type="SAM" id="MobiDB-lite"/>
    </source>
</evidence>
<comment type="caution">
    <text evidence="6">The sequence shown here is derived from an EMBL/GenBank/DDBJ whole genome shotgun (WGS) entry which is preliminary data.</text>
</comment>
<dbReference type="FunFam" id="4.10.640.10:FF:000013">
    <property type="entry name" value="37S ribosomal protein S18"/>
    <property type="match status" value="1"/>
</dbReference>
<sequence>MAPPRLQCLNSIRAVSRKALSLKATFSTSHVRAVEIPTTNTEREFDLSDISRPVGRIQLPRGKPRRVGRMGSNPEDTTSPKASSARVQRLVEQSFDKKKKYFDDKAAATRTMTEIQQQKLSANLSKQISRRFMPGDVYAPHDLSAVEMAKWKRRGRPMYDAFDALNLNPIDHYRNFSMISEYITPMGRIRHSKETGLRPVNQRRIAKTIRRTIGMGIMPSVHRHPEILQKLLTKSQSQNTGQYR</sequence>
<dbReference type="GO" id="GO:0005763">
    <property type="term" value="C:mitochondrial small ribosomal subunit"/>
    <property type="evidence" value="ECO:0007669"/>
    <property type="project" value="TreeGrafter"/>
</dbReference>
<dbReference type="GeneID" id="43598016"/>
<dbReference type="Pfam" id="PF01084">
    <property type="entry name" value="Ribosomal_S18"/>
    <property type="match status" value="1"/>
</dbReference>
<dbReference type="SUPFAM" id="SSF46911">
    <property type="entry name" value="Ribosomal protein S18"/>
    <property type="match status" value="1"/>
</dbReference>
<dbReference type="Gene3D" id="4.10.640.10">
    <property type="entry name" value="Ribosomal protein S18"/>
    <property type="match status" value="1"/>
</dbReference>
<accession>A0A370TQD9</accession>
<dbReference type="EMBL" id="NPIC01000003">
    <property type="protein sequence ID" value="RDL37734.1"/>
    <property type="molecule type" value="Genomic_DNA"/>
</dbReference>
<feature type="region of interest" description="Disordered" evidence="5">
    <location>
        <begin position="59"/>
        <end position="89"/>
    </location>
</feature>
<dbReference type="PANTHER" id="PTHR13479">
    <property type="entry name" value="30S RIBOSOMAL PROTEIN S18"/>
    <property type="match status" value="1"/>
</dbReference>
<evidence type="ECO:0000313" key="6">
    <source>
        <dbReference type="EMBL" id="RDL37734.1"/>
    </source>
</evidence>
<evidence type="ECO:0000256" key="4">
    <source>
        <dbReference type="ARBA" id="ARBA00035264"/>
    </source>
</evidence>
<proteinExistence type="inferred from homology"/>
<dbReference type="STRING" id="2656787.A0A370TQD9"/>
<feature type="compositionally biased region" description="Polar residues" evidence="5">
    <location>
        <begin position="74"/>
        <end position="86"/>
    </location>
</feature>
<evidence type="ECO:0000256" key="2">
    <source>
        <dbReference type="ARBA" id="ARBA00022980"/>
    </source>
</evidence>
<dbReference type="InterPro" id="IPR001648">
    <property type="entry name" value="Ribosomal_bS18"/>
</dbReference>
<evidence type="ECO:0000313" key="7">
    <source>
        <dbReference type="Proteomes" id="UP000254866"/>
    </source>
</evidence>
<gene>
    <name evidence="6" type="ORF">BP5553_05167</name>
</gene>
<dbReference type="OrthoDB" id="21463at2759"/>
<organism evidence="6 7">
    <name type="scientific">Venustampulla echinocandica</name>
    <dbReference type="NCBI Taxonomy" id="2656787"/>
    <lineage>
        <taxon>Eukaryota</taxon>
        <taxon>Fungi</taxon>
        <taxon>Dikarya</taxon>
        <taxon>Ascomycota</taxon>
        <taxon>Pezizomycotina</taxon>
        <taxon>Leotiomycetes</taxon>
        <taxon>Helotiales</taxon>
        <taxon>Pleuroascaceae</taxon>
        <taxon>Venustampulla</taxon>
    </lineage>
</organism>
<dbReference type="GO" id="GO:0032543">
    <property type="term" value="P:mitochondrial translation"/>
    <property type="evidence" value="ECO:0007669"/>
    <property type="project" value="TreeGrafter"/>
</dbReference>
<keyword evidence="7" id="KW-1185">Reference proteome</keyword>
<dbReference type="GO" id="GO:0070181">
    <property type="term" value="F:small ribosomal subunit rRNA binding"/>
    <property type="evidence" value="ECO:0007669"/>
    <property type="project" value="TreeGrafter"/>
</dbReference>
<keyword evidence="3" id="KW-0687">Ribonucleoprotein</keyword>
<evidence type="ECO:0000256" key="3">
    <source>
        <dbReference type="ARBA" id="ARBA00023274"/>
    </source>
</evidence>
<name>A0A370TQD9_9HELO</name>
<dbReference type="Proteomes" id="UP000254866">
    <property type="component" value="Unassembled WGS sequence"/>
</dbReference>
<reference evidence="6 7" key="1">
    <citation type="journal article" date="2018" name="IMA Fungus">
        <title>IMA Genome-F 9: Draft genome sequence of Annulohypoxylon stygium, Aspergillus mulundensis, Berkeleyomyces basicola (syn. Thielaviopsis basicola), Ceratocystis smalleyi, two Cercospora beticola strains, Coleophoma cylindrospora, Fusarium fracticaudum, Phialophora cf. hyalina, and Morchella septimelata.</title>
        <authorList>
            <person name="Wingfield B.D."/>
            <person name="Bills G.F."/>
            <person name="Dong Y."/>
            <person name="Huang W."/>
            <person name="Nel W.J."/>
            <person name="Swalarsk-Parry B.S."/>
            <person name="Vaghefi N."/>
            <person name="Wilken P.M."/>
            <person name="An Z."/>
            <person name="de Beer Z.W."/>
            <person name="De Vos L."/>
            <person name="Chen L."/>
            <person name="Duong T.A."/>
            <person name="Gao Y."/>
            <person name="Hammerbacher A."/>
            <person name="Kikkert J.R."/>
            <person name="Li Y."/>
            <person name="Li H."/>
            <person name="Li K."/>
            <person name="Li Q."/>
            <person name="Liu X."/>
            <person name="Ma X."/>
            <person name="Naidoo K."/>
            <person name="Pethybridge S.J."/>
            <person name="Sun J."/>
            <person name="Steenkamp E.T."/>
            <person name="van der Nest M.A."/>
            <person name="van Wyk S."/>
            <person name="Wingfield M.J."/>
            <person name="Xiong C."/>
            <person name="Yue Q."/>
            <person name="Zhang X."/>
        </authorList>
    </citation>
    <scope>NUCLEOTIDE SEQUENCE [LARGE SCALE GENOMIC DNA]</scope>
    <source>
        <strain evidence="6 7">BP 5553</strain>
    </source>
</reference>
<dbReference type="RefSeq" id="XP_031870390.1">
    <property type="nucleotide sequence ID" value="XM_032013790.1"/>
</dbReference>
<dbReference type="PANTHER" id="PTHR13479:SF40">
    <property type="entry name" value="SMALL RIBOSOMAL SUBUNIT PROTEIN BS18M"/>
    <property type="match status" value="1"/>
</dbReference>
<dbReference type="GO" id="GO:0003735">
    <property type="term" value="F:structural constituent of ribosome"/>
    <property type="evidence" value="ECO:0007669"/>
    <property type="project" value="InterPro"/>
</dbReference>
<dbReference type="AlphaFoldDB" id="A0A370TQD9"/>
<keyword evidence="2" id="KW-0689">Ribosomal protein</keyword>